<dbReference type="EMBL" id="MH191395">
    <property type="protein sequence ID" value="AWN08533.1"/>
    <property type="molecule type" value="Genomic_DNA"/>
</dbReference>
<name>A0A3S7L8H8_9CAUD</name>
<protein>
    <submittedName>
        <fullName evidence="1">Uncharacterized protein</fullName>
    </submittedName>
</protein>
<reference evidence="1 2" key="1">
    <citation type="submission" date="2018-04" db="EMBL/GenBank/DDBJ databases">
        <authorList>
            <person name="Silva F.P."/>
            <person name="Xavier A.S."/>
            <person name="Vidigal P.M.P."/>
            <person name="Alfenas-Zerbini P."/>
        </authorList>
    </citation>
    <scope>NUCLEOTIDE SEQUENCE [LARGE SCALE GENOMIC DNA]</scope>
</reference>
<organism evidence="1 2">
    <name type="scientific">Xanthomonas phage XcP1</name>
    <dbReference type="NCBI Taxonomy" id="2785027"/>
    <lineage>
        <taxon>Viruses</taxon>
        <taxon>Duplodnaviria</taxon>
        <taxon>Heunggongvirae</taxon>
        <taxon>Uroviricota</taxon>
        <taxon>Caudoviricetes</taxon>
        <taxon>Lindbergviridae</taxon>
        <taxon>Carpasinavirus</taxon>
        <taxon>Carpasinavirus FoX6</taxon>
        <taxon>Carpasinavirus XcP1</taxon>
    </lineage>
</organism>
<keyword evidence="2" id="KW-1185">Reference proteome</keyword>
<sequence>MPDRYVVVVDGVVANSILWDGNEDVSTGGFHIPDGWTLVLAGEVPIHHGSFAVKNQDGTWSFTPAHTTGKEIDN</sequence>
<evidence type="ECO:0000313" key="1">
    <source>
        <dbReference type="EMBL" id="AWN08533.1"/>
    </source>
</evidence>
<dbReference type="Proteomes" id="UP000289211">
    <property type="component" value="Segment"/>
</dbReference>
<proteinExistence type="predicted"/>
<accession>A0A3S7L8H8</accession>
<evidence type="ECO:0000313" key="2">
    <source>
        <dbReference type="Proteomes" id="UP000289211"/>
    </source>
</evidence>
<gene>
    <name evidence="1" type="ORF">XcP1_031</name>
</gene>